<gene>
    <name evidence="11" type="ORF">GCM10007207_08110</name>
</gene>
<dbReference type="Proteomes" id="UP000637769">
    <property type="component" value="Unassembled WGS sequence"/>
</dbReference>
<comment type="caution">
    <text evidence="11">The sequence shown here is derived from an EMBL/GenBank/DDBJ whole genome shotgun (WGS) entry which is preliminary data.</text>
</comment>
<evidence type="ECO:0000256" key="4">
    <source>
        <dbReference type="ARBA" id="ARBA00022490"/>
    </source>
</evidence>
<evidence type="ECO:0000256" key="2">
    <source>
        <dbReference type="ARBA" id="ARBA00007599"/>
    </source>
</evidence>
<dbReference type="PANTHER" id="PTHR33540:SF2">
    <property type="entry name" value="TRNA THREONYLCARBAMOYLADENOSINE BIOSYNTHESIS PROTEIN TSAE"/>
    <property type="match status" value="1"/>
</dbReference>
<dbReference type="RefSeq" id="WP_188425523.1">
    <property type="nucleotide sequence ID" value="NZ_BMCH01000002.1"/>
</dbReference>
<evidence type="ECO:0000256" key="9">
    <source>
        <dbReference type="ARBA" id="ARBA00022842"/>
    </source>
</evidence>
<evidence type="ECO:0000256" key="3">
    <source>
        <dbReference type="ARBA" id="ARBA00019010"/>
    </source>
</evidence>
<organism evidence="11 12">
    <name type="scientific">Asaia siamensis</name>
    <dbReference type="NCBI Taxonomy" id="110479"/>
    <lineage>
        <taxon>Bacteria</taxon>
        <taxon>Pseudomonadati</taxon>
        <taxon>Pseudomonadota</taxon>
        <taxon>Alphaproteobacteria</taxon>
        <taxon>Acetobacterales</taxon>
        <taxon>Acetobacteraceae</taxon>
        <taxon>Asaia</taxon>
    </lineage>
</organism>
<keyword evidence="7" id="KW-0547">Nucleotide-binding</keyword>
<dbReference type="SUPFAM" id="SSF52540">
    <property type="entry name" value="P-loop containing nucleoside triphosphate hydrolases"/>
    <property type="match status" value="1"/>
</dbReference>
<protein>
    <recommendedName>
        <fullName evidence="3">tRNA threonylcarbamoyladenosine biosynthesis protein TsaE</fullName>
    </recommendedName>
    <alternativeName>
        <fullName evidence="10">t(6)A37 threonylcarbamoyladenosine biosynthesis protein TsaE</fullName>
    </alternativeName>
</protein>
<keyword evidence="4" id="KW-0963">Cytoplasm</keyword>
<evidence type="ECO:0000256" key="7">
    <source>
        <dbReference type="ARBA" id="ARBA00022741"/>
    </source>
</evidence>
<comment type="similarity">
    <text evidence="2">Belongs to the TsaE family.</text>
</comment>
<keyword evidence="9" id="KW-0460">Magnesium</keyword>
<dbReference type="InterPro" id="IPR003442">
    <property type="entry name" value="T6A_TsaE"/>
</dbReference>
<sequence>MSQIDLPDQPATEAFAARLAGLAQPGDVIALHGEMGMGKSVFARAFLRALAQDPALEVPSPTFSLVQTYDTAKGAVAHFDLWRLDGPDALFELGWDELQEGIMLVEWPERAEDELPDHALHLTLTEGEAEEARRMTIKGWSGRL</sequence>
<dbReference type="Gene3D" id="3.40.50.300">
    <property type="entry name" value="P-loop containing nucleotide triphosphate hydrolases"/>
    <property type="match status" value="1"/>
</dbReference>
<evidence type="ECO:0000313" key="11">
    <source>
        <dbReference type="EMBL" id="GGC25091.1"/>
    </source>
</evidence>
<keyword evidence="6" id="KW-0479">Metal-binding</keyword>
<evidence type="ECO:0000256" key="8">
    <source>
        <dbReference type="ARBA" id="ARBA00022840"/>
    </source>
</evidence>
<reference evidence="12" key="1">
    <citation type="journal article" date="2019" name="Int. J. Syst. Evol. Microbiol.">
        <title>The Global Catalogue of Microorganisms (GCM) 10K type strain sequencing project: providing services to taxonomists for standard genome sequencing and annotation.</title>
        <authorList>
            <consortium name="The Broad Institute Genomics Platform"/>
            <consortium name="The Broad Institute Genome Sequencing Center for Infectious Disease"/>
            <person name="Wu L."/>
            <person name="Ma J."/>
        </authorList>
    </citation>
    <scope>NUCLEOTIDE SEQUENCE [LARGE SCALE GENOMIC DNA]</scope>
    <source>
        <strain evidence="12">CCM 7132</strain>
    </source>
</reference>
<dbReference type="EMBL" id="BMCH01000002">
    <property type="protein sequence ID" value="GGC25091.1"/>
    <property type="molecule type" value="Genomic_DNA"/>
</dbReference>
<dbReference type="Pfam" id="PF02367">
    <property type="entry name" value="TsaE"/>
    <property type="match status" value="1"/>
</dbReference>
<evidence type="ECO:0000256" key="10">
    <source>
        <dbReference type="ARBA" id="ARBA00032441"/>
    </source>
</evidence>
<dbReference type="NCBIfam" id="TIGR00150">
    <property type="entry name" value="T6A_YjeE"/>
    <property type="match status" value="1"/>
</dbReference>
<keyword evidence="12" id="KW-1185">Reference proteome</keyword>
<dbReference type="PANTHER" id="PTHR33540">
    <property type="entry name" value="TRNA THREONYLCARBAMOYLADENOSINE BIOSYNTHESIS PROTEIN TSAE"/>
    <property type="match status" value="1"/>
</dbReference>
<keyword evidence="8" id="KW-0067">ATP-binding</keyword>
<name>A0ABQ1LIF1_9PROT</name>
<proteinExistence type="inferred from homology"/>
<keyword evidence="5" id="KW-0819">tRNA processing</keyword>
<evidence type="ECO:0000256" key="6">
    <source>
        <dbReference type="ARBA" id="ARBA00022723"/>
    </source>
</evidence>
<accession>A0ABQ1LIF1</accession>
<evidence type="ECO:0000256" key="1">
    <source>
        <dbReference type="ARBA" id="ARBA00004496"/>
    </source>
</evidence>
<dbReference type="InterPro" id="IPR027417">
    <property type="entry name" value="P-loop_NTPase"/>
</dbReference>
<evidence type="ECO:0000313" key="12">
    <source>
        <dbReference type="Proteomes" id="UP000637769"/>
    </source>
</evidence>
<comment type="subcellular location">
    <subcellularLocation>
        <location evidence="1">Cytoplasm</location>
    </subcellularLocation>
</comment>
<evidence type="ECO:0000256" key="5">
    <source>
        <dbReference type="ARBA" id="ARBA00022694"/>
    </source>
</evidence>